<evidence type="ECO:0000313" key="3">
    <source>
        <dbReference type="Proteomes" id="UP000315995"/>
    </source>
</evidence>
<dbReference type="RefSeq" id="WP_141199404.1">
    <property type="nucleotide sequence ID" value="NZ_CP041186.1"/>
</dbReference>
<evidence type="ECO:0000256" key="1">
    <source>
        <dbReference type="SAM" id="SignalP"/>
    </source>
</evidence>
<dbReference type="EMBL" id="CP041186">
    <property type="protein sequence ID" value="QDG52943.1"/>
    <property type="molecule type" value="Genomic_DNA"/>
</dbReference>
<feature type="signal peptide" evidence="1">
    <location>
        <begin position="1"/>
        <end position="26"/>
    </location>
</feature>
<proteinExistence type="predicted"/>
<organism evidence="2 3">
    <name type="scientific">Persicimonas caeni</name>
    <dbReference type="NCBI Taxonomy" id="2292766"/>
    <lineage>
        <taxon>Bacteria</taxon>
        <taxon>Deltaproteobacteria</taxon>
        <taxon>Bradymonadales</taxon>
        <taxon>Bradymonadaceae</taxon>
        <taxon>Persicimonas</taxon>
    </lineage>
</organism>
<dbReference type="AlphaFoldDB" id="A0A4Y6PXF6"/>
<evidence type="ECO:0000313" key="2">
    <source>
        <dbReference type="EMBL" id="QDG52943.1"/>
    </source>
</evidence>
<name>A0A4Y6PXF6_PERCE</name>
<keyword evidence="1" id="KW-0732">Signal</keyword>
<keyword evidence="3" id="KW-1185">Reference proteome</keyword>
<sequence>MRDDFKKYLTGAILAGAVMAPGAVWAQTDDPADAGAIEEDLDEAVEEDLESGEAAEKPWTVSATLLTRAYQGMFADPANQDPALDPRNGQAGPASAAFDRWLNLYVVSAGYSYEDFSFGADLTWSHWMTRGGGSVEPNEFRFEDTGLSASWSGYEIEPIDTTVSARYSATLPTSLESRTSNLIVGNTLTTSASKTFFEKLTLSYSLAGSWTPHTTEMATNAPDTVQILRETDPLTTASGEFPDNEYYNSQFALTNALSASIPVWDKLNASISYSLTKYWTYHVDNDDALAADIDGIQTGRMTSDVSIAAASLSYPIGDYVNVSGGIRTAQAPKTSDNSSFRFPWWDTTSAASNRSAFQLAITGTY</sequence>
<protein>
    <submittedName>
        <fullName evidence="2">Uncharacterized protein</fullName>
    </submittedName>
</protein>
<reference evidence="2 3" key="1">
    <citation type="submission" date="2019-06" db="EMBL/GenBank/DDBJ databases">
        <title>Persicimonas caeni gen. nov., sp. nov., a predatory bacterium isolated from solar saltern.</title>
        <authorList>
            <person name="Wang S."/>
        </authorList>
    </citation>
    <scope>NUCLEOTIDE SEQUENCE [LARGE SCALE GENOMIC DNA]</scope>
    <source>
        <strain evidence="2 3">YN101</strain>
    </source>
</reference>
<dbReference type="OrthoDB" id="5496769at2"/>
<accession>A0A5B8Y882</accession>
<accession>A0A4Y6PXF6</accession>
<dbReference type="Proteomes" id="UP000315995">
    <property type="component" value="Chromosome"/>
</dbReference>
<gene>
    <name evidence="2" type="ORF">FIV42_20005</name>
</gene>
<feature type="chain" id="PRO_5030106626" evidence="1">
    <location>
        <begin position="27"/>
        <end position="365"/>
    </location>
</feature>